<dbReference type="PANTHER" id="PTHR24343:SF137">
    <property type="entry name" value="SERINE_THREONINE-PROTEIN KINASE HRK1"/>
    <property type="match status" value="1"/>
</dbReference>
<dbReference type="InterPro" id="IPR011009">
    <property type="entry name" value="Kinase-like_dom_sf"/>
</dbReference>
<dbReference type="SMART" id="SM00220">
    <property type="entry name" value="S_TKc"/>
    <property type="match status" value="1"/>
</dbReference>
<feature type="compositionally biased region" description="Low complexity" evidence="9">
    <location>
        <begin position="151"/>
        <end position="160"/>
    </location>
</feature>
<keyword evidence="6" id="KW-0067">ATP-binding</keyword>
<proteinExistence type="predicted"/>
<evidence type="ECO:0000256" key="9">
    <source>
        <dbReference type="SAM" id="MobiDB-lite"/>
    </source>
</evidence>
<feature type="compositionally biased region" description="Polar residues" evidence="9">
    <location>
        <begin position="59"/>
        <end position="73"/>
    </location>
</feature>
<evidence type="ECO:0000313" key="12">
    <source>
        <dbReference type="Proteomes" id="UP000646827"/>
    </source>
</evidence>
<dbReference type="PROSITE" id="PS50011">
    <property type="entry name" value="PROTEIN_KINASE_DOM"/>
    <property type="match status" value="1"/>
</dbReference>
<organism evidence="11 12">
    <name type="scientific">Circinella minor</name>
    <dbReference type="NCBI Taxonomy" id="1195481"/>
    <lineage>
        <taxon>Eukaryota</taxon>
        <taxon>Fungi</taxon>
        <taxon>Fungi incertae sedis</taxon>
        <taxon>Mucoromycota</taxon>
        <taxon>Mucoromycotina</taxon>
        <taxon>Mucoromycetes</taxon>
        <taxon>Mucorales</taxon>
        <taxon>Lichtheimiaceae</taxon>
        <taxon>Circinella</taxon>
    </lineage>
</organism>
<dbReference type="InterPro" id="IPR008271">
    <property type="entry name" value="Ser/Thr_kinase_AS"/>
</dbReference>
<feature type="region of interest" description="Disordered" evidence="9">
    <location>
        <begin position="59"/>
        <end position="132"/>
    </location>
</feature>
<sequence length="611" mass="69268">MSHLLQYGIVTPECSVPSSPTLSPAVVTHTNATNRHVHSNDDVSNVDLTELTRLLQKAVSSRSTRGFHTTLTKPPSPAASSVSSSSSSSSSFYQSSTRDSSPQQQKQQQQKQQQQRPKLSHRNACKKMPPQFIFKRPEYNEHYHRTHFHHQQPPSSFQHPPVTPPSLHNDNASLSSTSSSSSSTSSTDHHHNTKEYSFFGWSDLRRFFGATEHPVPYKIQHSSSSSSIHSNYSTDDIFGNHFRQDIEGRYGKWGKGAGGSVRLIQRSEANSKPVAVKQFRRRLPHESDKDYIKKVTAEFCIGSTLHHPNIIKTLDIIQDGPNFYEIMEYCPNDLFTIVKSGMMSREEIACCWRQLLNGVEYLHNTMGIAHRDLKLDNIVLDHQGMLKIIDFGCSSVFKYPFENNIVMSKGILGSDPYIAPEQYIQPTYDPRQSDVWSCGIIFICMTIRSFPWRVAQQSDPSFHAFASSSNQQPFRLLKLLPREARPIMTDILDLDPSRRPTLKTILQDNWIKNIDCCSLKEPGVQHVHHVQETLPSIINERGNVVVITNEPPGVITARENRKRQQQLPPSPPPTPPVHQKHHQPPSPNYNNKPPSPPINNLPRRRRYIPAA</sequence>
<evidence type="ECO:0000256" key="8">
    <source>
        <dbReference type="ARBA" id="ARBA00048679"/>
    </source>
</evidence>
<dbReference type="SUPFAM" id="SSF56112">
    <property type="entry name" value="Protein kinase-like (PK-like)"/>
    <property type="match status" value="1"/>
</dbReference>
<keyword evidence="2" id="KW-0723">Serine/threonine-protein kinase</keyword>
<dbReference type="PROSITE" id="PS00108">
    <property type="entry name" value="PROTEIN_KINASE_ST"/>
    <property type="match status" value="1"/>
</dbReference>
<accession>A0A8H7RU38</accession>
<name>A0A8H7RU38_9FUNG</name>
<feature type="compositionally biased region" description="Basic residues" evidence="9">
    <location>
        <begin position="602"/>
        <end position="611"/>
    </location>
</feature>
<dbReference type="AlphaFoldDB" id="A0A8H7RU38"/>
<protein>
    <recommendedName>
        <fullName evidence="1">non-specific serine/threonine protein kinase</fullName>
        <ecNumber evidence="1">2.7.11.1</ecNumber>
    </recommendedName>
</protein>
<evidence type="ECO:0000256" key="1">
    <source>
        <dbReference type="ARBA" id="ARBA00012513"/>
    </source>
</evidence>
<keyword evidence="3" id="KW-0808">Transferase</keyword>
<feature type="region of interest" description="Disordered" evidence="9">
    <location>
        <begin position="560"/>
        <end position="611"/>
    </location>
</feature>
<evidence type="ECO:0000256" key="6">
    <source>
        <dbReference type="ARBA" id="ARBA00022840"/>
    </source>
</evidence>
<gene>
    <name evidence="11" type="ORF">INT45_006794</name>
</gene>
<evidence type="ECO:0000256" key="3">
    <source>
        <dbReference type="ARBA" id="ARBA00022679"/>
    </source>
</evidence>
<dbReference type="Gene3D" id="1.10.510.10">
    <property type="entry name" value="Transferase(Phosphotransferase) domain 1"/>
    <property type="match status" value="1"/>
</dbReference>
<dbReference type="GO" id="GO:0004674">
    <property type="term" value="F:protein serine/threonine kinase activity"/>
    <property type="evidence" value="ECO:0007669"/>
    <property type="project" value="UniProtKB-KW"/>
</dbReference>
<dbReference type="InterPro" id="IPR000719">
    <property type="entry name" value="Prot_kinase_dom"/>
</dbReference>
<comment type="caution">
    <text evidence="11">The sequence shown here is derived from an EMBL/GenBank/DDBJ whole genome shotgun (WGS) entry which is preliminary data.</text>
</comment>
<keyword evidence="12" id="KW-1185">Reference proteome</keyword>
<dbReference type="CDD" id="cd13994">
    <property type="entry name" value="STKc_HAL4_like"/>
    <property type="match status" value="1"/>
</dbReference>
<comment type="catalytic activity">
    <reaction evidence="7">
        <text>L-threonyl-[protein] + ATP = O-phospho-L-threonyl-[protein] + ADP + H(+)</text>
        <dbReference type="Rhea" id="RHEA:46608"/>
        <dbReference type="Rhea" id="RHEA-COMP:11060"/>
        <dbReference type="Rhea" id="RHEA-COMP:11605"/>
        <dbReference type="ChEBI" id="CHEBI:15378"/>
        <dbReference type="ChEBI" id="CHEBI:30013"/>
        <dbReference type="ChEBI" id="CHEBI:30616"/>
        <dbReference type="ChEBI" id="CHEBI:61977"/>
        <dbReference type="ChEBI" id="CHEBI:456216"/>
        <dbReference type="EC" id="2.7.11.1"/>
    </reaction>
</comment>
<feature type="compositionally biased region" description="Low complexity" evidence="9">
    <location>
        <begin position="173"/>
        <end position="186"/>
    </location>
</feature>
<evidence type="ECO:0000256" key="7">
    <source>
        <dbReference type="ARBA" id="ARBA00047899"/>
    </source>
</evidence>
<reference evidence="11 12" key="1">
    <citation type="submission" date="2020-12" db="EMBL/GenBank/DDBJ databases">
        <title>Metabolic potential, ecology and presence of endohyphal bacteria is reflected in genomic diversity of Mucoromycotina.</title>
        <authorList>
            <person name="Muszewska A."/>
            <person name="Okrasinska A."/>
            <person name="Steczkiewicz K."/>
            <person name="Drgas O."/>
            <person name="Orlowska M."/>
            <person name="Perlinska-Lenart U."/>
            <person name="Aleksandrzak-Piekarczyk T."/>
            <person name="Szatraj K."/>
            <person name="Zielenkiewicz U."/>
            <person name="Pilsyk S."/>
            <person name="Malc E."/>
            <person name="Mieczkowski P."/>
            <person name="Kruszewska J.S."/>
            <person name="Biernat P."/>
            <person name="Pawlowska J."/>
        </authorList>
    </citation>
    <scope>NUCLEOTIDE SEQUENCE [LARGE SCALE GENOMIC DNA]</scope>
    <source>
        <strain evidence="11 12">CBS 142.35</strain>
    </source>
</reference>
<feature type="region of interest" description="Disordered" evidence="9">
    <location>
        <begin position="148"/>
        <end position="192"/>
    </location>
</feature>
<dbReference type="GO" id="GO:0005829">
    <property type="term" value="C:cytosol"/>
    <property type="evidence" value="ECO:0007669"/>
    <property type="project" value="TreeGrafter"/>
</dbReference>
<evidence type="ECO:0000256" key="2">
    <source>
        <dbReference type="ARBA" id="ARBA00022527"/>
    </source>
</evidence>
<feature type="domain" description="Protein kinase" evidence="10">
    <location>
        <begin position="247"/>
        <end position="511"/>
    </location>
</feature>
<dbReference type="EMBL" id="JAEPRB010000269">
    <property type="protein sequence ID" value="KAG2217829.1"/>
    <property type="molecule type" value="Genomic_DNA"/>
</dbReference>
<dbReference type="PANTHER" id="PTHR24343">
    <property type="entry name" value="SERINE/THREONINE KINASE"/>
    <property type="match status" value="1"/>
</dbReference>
<evidence type="ECO:0000256" key="5">
    <source>
        <dbReference type="ARBA" id="ARBA00022777"/>
    </source>
</evidence>
<dbReference type="Pfam" id="PF00069">
    <property type="entry name" value="Pkinase"/>
    <property type="match status" value="1"/>
</dbReference>
<evidence type="ECO:0000259" key="10">
    <source>
        <dbReference type="PROSITE" id="PS50011"/>
    </source>
</evidence>
<keyword evidence="5" id="KW-0418">Kinase</keyword>
<evidence type="ECO:0000313" key="11">
    <source>
        <dbReference type="EMBL" id="KAG2217829.1"/>
    </source>
</evidence>
<dbReference type="GO" id="GO:0005524">
    <property type="term" value="F:ATP binding"/>
    <property type="evidence" value="ECO:0007669"/>
    <property type="project" value="UniProtKB-KW"/>
</dbReference>
<dbReference type="OrthoDB" id="6513151at2759"/>
<comment type="catalytic activity">
    <reaction evidence="8">
        <text>L-seryl-[protein] + ATP = O-phospho-L-seryl-[protein] + ADP + H(+)</text>
        <dbReference type="Rhea" id="RHEA:17989"/>
        <dbReference type="Rhea" id="RHEA-COMP:9863"/>
        <dbReference type="Rhea" id="RHEA-COMP:11604"/>
        <dbReference type="ChEBI" id="CHEBI:15378"/>
        <dbReference type="ChEBI" id="CHEBI:29999"/>
        <dbReference type="ChEBI" id="CHEBI:30616"/>
        <dbReference type="ChEBI" id="CHEBI:83421"/>
        <dbReference type="ChEBI" id="CHEBI:456216"/>
        <dbReference type="EC" id="2.7.11.1"/>
    </reaction>
</comment>
<feature type="compositionally biased region" description="Low complexity" evidence="9">
    <location>
        <begin position="80"/>
        <end position="115"/>
    </location>
</feature>
<evidence type="ECO:0000256" key="4">
    <source>
        <dbReference type="ARBA" id="ARBA00022741"/>
    </source>
</evidence>
<keyword evidence="4" id="KW-0547">Nucleotide-binding</keyword>
<dbReference type="EC" id="2.7.11.1" evidence="1"/>
<dbReference type="Proteomes" id="UP000646827">
    <property type="component" value="Unassembled WGS sequence"/>
</dbReference>